<keyword evidence="6" id="KW-0677">Repeat</keyword>
<dbReference type="GO" id="GO:0005737">
    <property type="term" value="C:cytoplasm"/>
    <property type="evidence" value="ECO:0007669"/>
    <property type="project" value="UniProtKB-SubCell"/>
</dbReference>
<sequence>MIHPQAIVHPEAQIGSDVHIGAFSIIGPDVEIGPNTWIGPHAVIHGPTRVGAENRIHEFCSLGGAPQHLGYKGEPTRLEIGSRNVIREYCTFSRGTAAGGGVTRIGDDNFVMAYCHVAHDCQVGSKTIFANGSSLAGHVHVGDHAVLGGFTLVHQFCRLGAHCMTAVNTVIFKDVPPFLICAGYSAEPHGINLRGLKRRGFSEAAIADLRRAYKVLYKSGLMLEEAVRQLEELAAAQPPVAELVAFIKASDRGIIR</sequence>
<dbReference type="GO" id="GO:0008780">
    <property type="term" value="F:acyl-[acyl-carrier-protein]-UDP-N-acetylglucosamine O-acyltransferase activity"/>
    <property type="evidence" value="ECO:0007669"/>
    <property type="project" value="UniProtKB-UniRule"/>
</dbReference>
<dbReference type="Proteomes" id="UP000178885">
    <property type="component" value="Unassembled WGS sequence"/>
</dbReference>
<evidence type="ECO:0000256" key="5">
    <source>
        <dbReference type="ARBA" id="ARBA00023315"/>
    </source>
</evidence>
<feature type="domain" description="UDP N-acetylglucosamine O-acyltransferase C-terminal" evidence="7">
    <location>
        <begin position="174"/>
        <end position="255"/>
    </location>
</feature>
<dbReference type="Pfam" id="PF00132">
    <property type="entry name" value="Hexapep"/>
    <property type="match status" value="2"/>
</dbReference>
<keyword evidence="4 6" id="KW-0443">Lipid metabolism</keyword>
<evidence type="ECO:0000256" key="6">
    <source>
        <dbReference type="HAMAP-Rule" id="MF_00387"/>
    </source>
</evidence>
<dbReference type="Gene3D" id="1.20.1180.10">
    <property type="entry name" value="Udp N-acetylglucosamine O-acyltransferase, C-terminal domain"/>
    <property type="match status" value="1"/>
</dbReference>
<evidence type="ECO:0000259" key="7">
    <source>
        <dbReference type="Pfam" id="PF13720"/>
    </source>
</evidence>
<protein>
    <recommendedName>
        <fullName evidence="6">Acyl-[acyl-carrier-protein]--UDP-N-acetylglucosamine O-acyltransferase</fullName>
        <shortName evidence="6">UDP-N-acetylglucosamine acyltransferase</shortName>
        <ecNumber evidence="6">2.3.1.129</ecNumber>
    </recommendedName>
</protein>
<dbReference type="InterPro" id="IPR001451">
    <property type="entry name" value="Hexapep"/>
</dbReference>
<dbReference type="InterPro" id="IPR011004">
    <property type="entry name" value="Trimer_LpxA-like_sf"/>
</dbReference>
<comment type="function">
    <text evidence="6">Involved in the biosynthesis of lipid A, a phosphorylated glycolipid that anchors the lipopolysaccharide to the outer membrane of the cell.</text>
</comment>
<comment type="subunit">
    <text evidence="6">Homotrimer.</text>
</comment>
<dbReference type="Gene3D" id="2.160.10.10">
    <property type="entry name" value="Hexapeptide repeat proteins"/>
    <property type="match status" value="1"/>
</dbReference>
<proteinExistence type="inferred from homology"/>
<dbReference type="PANTHER" id="PTHR43480:SF1">
    <property type="entry name" value="ACYL-[ACYL-CARRIER-PROTEIN]--UDP-N-ACETYLGLUCOSAMINE O-ACYLTRANSFERASE, MITOCHONDRIAL-RELATED"/>
    <property type="match status" value="1"/>
</dbReference>
<dbReference type="PANTHER" id="PTHR43480">
    <property type="entry name" value="ACYL-[ACYL-CARRIER-PROTEIN]--UDP-N-ACETYLGLUCOSAMINE O-ACYLTRANSFERASE"/>
    <property type="match status" value="1"/>
</dbReference>
<dbReference type="NCBIfam" id="NF003657">
    <property type="entry name" value="PRK05289.1"/>
    <property type="match status" value="1"/>
</dbReference>
<comment type="caution">
    <text evidence="8">The sequence shown here is derived from an EMBL/GenBank/DDBJ whole genome shotgun (WGS) entry which is preliminary data.</text>
</comment>
<reference evidence="8 9" key="1">
    <citation type="journal article" date="2016" name="Nat. Commun.">
        <title>Thousands of microbial genomes shed light on interconnected biogeochemical processes in an aquifer system.</title>
        <authorList>
            <person name="Anantharaman K."/>
            <person name="Brown C.T."/>
            <person name="Hug L.A."/>
            <person name="Sharon I."/>
            <person name="Castelle C.J."/>
            <person name="Probst A.J."/>
            <person name="Thomas B.C."/>
            <person name="Singh A."/>
            <person name="Wilkins M.J."/>
            <person name="Karaoz U."/>
            <person name="Brodie E.L."/>
            <person name="Williams K.H."/>
            <person name="Hubbard S.S."/>
            <person name="Banfield J.F."/>
        </authorList>
    </citation>
    <scope>NUCLEOTIDE SEQUENCE [LARGE SCALE GENOMIC DNA]</scope>
</reference>
<name>A0A1F6TN00_9PROT</name>
<dbReference type="SUPFAM" id="SSF51161">
    <property type="entry name" value="Trimeric LpxA-like enzymes"/>
    <property type="match status" value="1"/>
</dbReference>
<dbReference type="GO" id="GO:0016020">
    <property type="term" value="C:membrane"/>
    <property type="evidence" value="ECO:0007669"/>
    <property type="project" value="GOC"/>
</dbReference>
<evidence type="ECO:0000313" key="8">
    <source>
        <dbReference type="EMBL" id="OGI46475.1"/>
    </source>
</evidence>
<accession>A0A1F6TN00</accession>
<evidence type="ECO:0000256" key="1">
    <source>
        <dbReference type="ARBA" id="ARBA00022516"/>
    </source>
</evidence>
<dbReference type="UniPathway" id="UPA00359">
    <property type="reaction ID" value="UER00477"/>
</dbReference>
<organism evidence="8 9">
    <name type="scientific">Candidatus Muproteobacteria bacterium RBG_16_65_34</name>
    <dbReference type="NCBI Taxonomy" id="1817760"/>
    <lineage>
        <taxon>Bacteria</taxon>
        <taxon>Pseudomonadati</taxon>
        <taxon>Pseudomonadota</taxon>
        <taxon>Candidatus Muproteobacteria</taxon>
    </lineage>
</organism>
<dbReference type="EMBL" id="MFSU01000081">
    <property type="protein sequence ID" value="OGI46475.1"/>
    <property type="molecule type" value="Genomic_DNA"/>
</dbReference>
<comment type="subcellular location">
    <subcellularLocation>
        <location evidence="6">Cytoplasm</location>
    </subcellularLocation>
</comment>
<dbReference type="InterPro" id="IPR037157">
    <property type="entry name" value="Acetyltransf_C_sf"/>
</dbReference>
<gene>
    <name evidence="6" type="primary">lpxA</name>
    <name evidence="8" type="ORF">A2151_05805</name>
</gene>
<comment type="catalytic activity">
    <reaction evidence="6">
        <text>a (3R)-hydroxyacyl-[ACP] + UDP-N-acetyl-alpha-D-glucosamine = a UDP-3-O-[(3R)-3-hydroxyacyl]-N-acetyl-alpha-D-glucosamine + holo-[ACP]</text>
        <dbReference type="Rhea" id="RHEA:67812"/>
        <dbReference type="Rhea" id="RHEA-COMP:9685"/>
        <dbReference type="Rhea" id="RHEA-COMP:9945"/>
        <dbReference type="ChEBI" id="CHEBI:57705"/>
        <dbReference type="ChEBI" id="CHEBI:64479"/>
        <dbReference type="ChEBI" id="CHEBI:78827"/>
        <dbReference type="ChEBI" id="CHEBI:173225"/>
        <dbReference type="EC" id="2.3.1.129"/>
    </reaction>
</comment>
<dbReference type="NCBIfam" id="TIGR01852">
    <property type="entry name" value="lipid_A_lpxA"/>
    <property type="match status" value="1"/>
</dbReference>
<evidence type="ECO:0000256" key="4">
    <source>
        <dbReference type="ARBA" id="ARBA00023098"/>
    </source>
</evidence>
<dbReference type="Pfam" id="PF13720">
    <property type="entry name" value="Acetyltransf_11"/>
    <property type="match status" value="1"/>
</dbReference>
<evidence type="ECO:0000256" key="3">
    <source>
        <dbReference type="ARBA" id="ARBA00022679"/>
    </source>
</evidence>
<dbReference type="InterPro" id="IPR010137">
    <property type="entry name" value="Lipid_A_LpxA"/>
</dbReference>
<dbReference type="STRING" id="1817760.A2151_05805"/>
<evidence type="ECO:0000256" key="2">
    <source>
        <dbReference type="ARBA" id="ARBA00022556"/>
    </source>
</evidence>
<dbReference type="CDD" id="cd03351">
    <property type="entry name" value="LbH_UDP-GlcNAc_AT"/>
    <property type="match status" value="1"/>
</dbReference>
<evidence type="ECO:0000313" key="9">
    <source>
        <dbReference type="Proteomes" id="UP000178885"/>
    </source>
</evidence>
<comment type="pathway">
    <text evidence="6">Glycolipid biosynthesis; lipid IV(A) biosynthesis; lipid IV(A) from (3R)-3-hydroxytetradecanoyl-[acyl-carrier-protein] and UDP-N-acetyl-alpha-D-glucosamine: step 1/6.</text>
</comment>
<dbReference type="GO" id="GO:0009245">
    <property type="term" value="P:lipid A biosynthetic process"/>
    <property type="evidence" value="ECO:0007669"/>
    <property type="project" value="UniProtKB-UniRule"/>
</dbReference>
<dbReference type="PIRSF" id="PIRSF000456">
    <property type="entry name" value="UDP-GlcNAc_acltr"/>
    <property type="match status" value="1"/>
</dbReference>
<dbReference type="AlphaFoldDB" id="A0A1F6TN00"/>
<dbReference type="EC" id="2.3.1.129" evidence="6"/>
<comment type="similarity">
    <text evidence="6">Belongs to the transferase hexapeptide repeat family. LpxA subfamily.</text>
</comment>
<keyword evidence="2 6" id="KW-0441">Lipid A biosynthesis</keyword>
<dbReference type="HAMAP" id="MF_00387">
    <property type="entry name" value="LpxA"/>
    <property type="match status" value="1"/>
</dbReference>
<dbReference type="InterPro" id="IPR029098">
    <property type="entry name" value="Acetyltransf_C"/>
</dbReference>
<keyword evidence="1 6" id="KW-0444">Lipid biosynthesis</keyword>
<keyword evidence="5 6" id="KW-0012">Acyltransferase</keyword>
<keyword evidence="6" id="KW-0963">Cytoplasm</keyword>
<keyword evidence="3 6" id="KW-0808">Transferase</keyword>